<proteinExistence type="inferred from homology"/>
<accession>K9WK39</accession>
<feature type="disulfide bond" evidence="12">
    <location>
        <begin position="194"/>
        <end position="200"/>
    </location>
</feature>
<dbReference type="GO" id="GO:0015979">
    <property type="term" value="P:photosynthesis"/>
    <property type="evidence" value="ECO:0007669"/>
    <property type="project" value="UniProtKB-KW"/>
</dbReference>
<dbReference type="KEGG" id="mic:Mic7113_4196"/>
<keyword evidence="12" id="KW-1015">Disulfide bond</keyword>
<dbReference type="CDD" id="cd00710">
    <property type="entry name" value="LbH_gamma_CA"/>
    <property type="match status" value="1"/>
</dbReference>
<dbReference type="EMBL" id="CP003630">
    <property type="protein sequence ID" value="AFZ19897.1"/>
    <property type="molecule type" value="Genomic_DNA"/>
</dbReference>
<feature type="domain" description="Ribulose bisphosphate carboxylase small subunit" evidence="14">
    <location>
        <begin position="246"/>
        <end position="338"/>
    </location>
</feature>
<evidence type="ECO:0000256" key="3">
    <source>
        <dbReference type="ARBA" id="ARBA00023300"/>
    </source>
</evidence>
<dbReference type="Proteomes" id="UP000010471">
    <property type="component" value="Chromosome"/>
</dbReference>
<dbReference type="SMART" id="SM00961">
    <property type="entry name" value="RuBisCO_small"/>
    <property type="match status" value="3"/>
</dbReference>
<keyword evidence="11" id="KW-0479">Metal-binding</keyword>
<organism evidence="15 16">
    <name type="scientific">Allocoleopsis franciscana PCC 7113</name>
    <dbReference type="NCBI Taxonomy" id="1173027"/>
    <lineage>
        <taxon>Bacteria</taxon>
        <taxon>Bacillati</taxon>
        <taxon>Cyanobacteriota</taxon>
        <taxon>Cyanophyceae</taxon>
        <taxon>Coleofasciculales</taxon>
        <taxon>Coleofasciculaceae</taxon>
        <taxon>Allocoleopsis</taxon>
        <taxon>Allocoleopsis franciscana</taxon>
    </lineage>
</organism>
<dbReference type="PATRIC" id="fig|1173027.3.peg.4636"/>
<dbReference type="InterPro" id="IPR000894">
    <property type="entry name" value="RuBisCO_ssu_dom"/>
</dbReference>
<dbReference type="CDD" id="cd00307">
    <property type="entry name" value="RuBisCO_small_like"/>
    <property type="match status" value="3"/>
</dbReference>
<dbReference type="eggNOG" id="COG4451">
    <property type="taxonomic scope" value="Bacteria"/>
</dbReference>
<comment type="similarity">
    <text evidence="5">Belongs to the gamma-class carbonic anhydrase family.</text>
</comment>
<feature type="domain" description="Ribulose bisphosphate carboxylase small subunit" evidence="14">
    <location>
        <begin position="494"/>
        <end position="583"/>
    </location>
</feature>
<dbReference type="InterPro" id="IPR047223">
    <property type="entry name" value="CA_gamma_LbH"/>
</dbReference>
<protein>
    <recommendedName>
        <fullName evidence="6">Carboxysome assembly protein CcmM</fullName>
    </recommendedName>
    <alternativeName>
        <fullName evidence="9">Carbon dioxide concentrating mechanism protein CcmM</fullName>
    </alternativeName>
</protein>
<dbReference type="RefSeq" id="WP_015184033.1">
    <property type="nucleotide sequence ID" value="NC_019738.1"/>
</dbReference>
<evidence type="ECO:0000313" key="16">
    <source>
        <dbReference type="Proteomes" id="UP000010471"/>
    </source>
</evidence>
<feature type="compositionally biased region" description="Low complexity" evidence="13">
    <location>
        <begin position="347"/>
        <end position="374"/>
    </location>
</feature>
<keyword evidence="7" id="KW-1282">Carboxysome</keyword>
<keyword evidence="15" id="KW-0808">Transferase</keyword>
<dbReference type="InterPro" id="IPR036385">
    <property type="entry name" value="RuBisCO_ssu_sf"/>
</dbReference>
<evidence type="ECO:0000256" key="5">
    <source>
        <dbReference type="ARBA" id="ARBA00023595"/>
    </source>
</evidence>
<evidence type="ECO:0000313" key="15">
    <source>
        <dbReference type="EMBL" id="AFZ19897.1"/>
    </source>
</evidence>
<dbReference type="PANTHER" id="PTHR43360">
    <property type="entry name" value="CARBON DIOXIDE CONCENTRATING MECHANISM PROTEIN CCMM"/>
    <property type="match status" value="1"/>
</dbReference>
<evidence type="ECO:0000256" key="6">
    <source>
        <dbReference type="ARBA" id="ARBA00023636"/>
    </source>
</evidence>
<evidence type="ECO:0000256" key="11">
    <source>
        <dbReference type="PIRSR" id="PIRSR037250-51"/>
    </source>
</evidence>
<evidence type="ECO:0000256" key="1">
    <source>
        <dbReference type="ARBA" id="ARBA00022531"/>
    </source>
</evidence>
<feature type="region of interest" description="Disordered" evidence="13">
    <location>
        <begin position="210"/>
        <end position="252"/>
    </location>
</feature>
<keyword evidence="16" id="KW-1185">Reference proteome</keyword>
<dbReference type="STRING" id="1173027.Mic7113_4196"/>
<evidence type="ECO:0000256" key="9">
    <source>
        <dbReference type="ARBA" id="ARBA00030397"/>
    </source>
</evidence>
<dbReference type="AlphaFoldDB" id="K9WK39"/>
<dbReference type="Gene3D" id="3.30.190.10">
    <property type="entry name" value="Ribulose bisphosphate carboxylase, small subunit"/>
    <property type="match status" value="3"/>
</dbReference>
<dbReference type="SUPFAM" id="SSF51161">
    <property type="entry name" value="Trimeric LpxA-like enzymes"/>
    <property type="match status" value="1"/>
</dbReference>
<comment type="subcellular location">
    <subcellularLocation>
        <location evidence="4">Carboxysome</location>
    </subcellularLocation>
</comment>
<dbReference type="GO" id="GO:0046872">
    <property type="term" value="F:metal ion binding"/>
    <property type="evidence" value="ECO:0007669"/>
    <property type="project" value="UniProtKB-KW"/>
</dbReference>
<dbReference type="PIRSF" id="PIRSF037250">
    <property type="entry name" value="CcmM"/>
    <property type="match status" value="1"/>
</dbReference>
<feature type="active site" description="Proton donor/acceptor" evidence="10">
    <location>
        <position position="56"/>
    </location>
</feature>
<evidence type="ECO:0000256" key="13">
    <source>
        <dbReference type="SAM" id="MobiDB-lite"/>
    </source>
</evidence>
<dbReference type="InterPro" id="IPR052265">
    <property type="entry name" value="Gamma-CA"/>
</dbReference>
<dbReference type="OrthoDB" id="9803036at2"/>
<dbReference type="HOGENOM" id="CLU_019008_0_0_3"/>
<feature type="compositionally biased region" description="Low complexity" evidence="13">
    <location>
        <begin position="463"/>
        <end position="484"/>
    </location>
</feature>
<keyword evidence="11" id="KW-0862">Zinc</keyword>
<evidence type="ECO:0000256" key="4">
    <source>
        <dbReference type="ARBA" id="ARBA00023587"/>
    </source>
</evidence>
<keyword evidence="1" id="KW-0602">Photosynthesis</keyword>
<gene>
    <name evidence="15" type="ORF">Mic7113_4196</name>
</gene>
<dbReference type="Pfam" id="PF00101">
    <property type="entry name" value="RuBisCO_small"/>
    <property type="match status" value="3"/>
</dbReference>
<keyword evidence="2" id="KW-0677">Repeat</keyword>
<dbReference type="InterPro" id="IPR017156">
    <property type="entry name" value="CcmM"/>
</dbReference>
<dbReference type="InterPro" id="IPR011004">
    <property type="entry name" value="Trimer_LpxA-like_sf"/>
</dbReference>
<keyword evidence="3" id="KW-0120">Carbon dioxide fixation</keyword>
<name>K9WK39_9CYAN</name>
<sequence>MAVRSYAAPPTPWSSSLAEPKIHETAYVHSFSNIIGDVHIGENVLVSPGTSIRSDEGGPFYIGAGTNIQDGVVMHGLEKGLVVGDDQQNYSVWIGKNTSITHMCLIHGPAYIGDDCFIGFRSTVFNARIGSGCIVMMHALVQDVEIPPGKYVPSGAVINSQQQADRLPDVEDEDRQFALYVVASNETLRTGYQCAEDEACIAPLRNKISPKSDSNAVSEGNSASFKAQAADASHHLNSSHSSSSNSSMSLTTGLNSDVQQQIRQLLAQGYRIGVEYADERRFRTSSWKSGTSIHSERQSEVINALEETLAEHAGEYVRLIGIDPKAKRRVLEEIIQRPGDNGSMNGTATASRNSSSTTAPGRQSSASTSSAGLGSDLTTTVRQLLAQGYRIGVEYADERRFRTSSWKSATSIHSERQSEVISALEAVLDEHEGEYVRLIGIDPKAKRRVMEEIIQRPGSKRQAASSSSAANGAGTSSSYSSRTAEPATSGRLNSSGTSLKKEAVEQIRQLLAQGYTIGTEHADKRRFRVGSWQSCSPIQSNQISEVLNGLEGCMAEHSDEYVRMIGIDPKAKRRVVETIIQSPN</sequence>
<dbReference type="GO" id="GO:0043886">
    <property type="term" value="F:structural constituent of carboxysome shell"/>
    <property type="evidence" value="ECO:0007669"/>
    <property type="project" value="InterPro"/>
</dbReference>
<evidence type="ECO:0000256" key="10">
    <source>
        <dbReference type="PIRSR" id="PIRSR037250-50"/>
    </source>
</evidence>
<dbReference type="GO" id="GO:0015977">
    <property type="term" value="P:carbon fixation"/>
    <property type="evidence" value="ECO:0007669"/>
    <property type="project" value="UniProtKB-KW"/>
</dbReference>
<dbReference type="GO" id="GO:0031470">
    <property type="term" value="C:carboxysome"/>
    <property type="evidence" value="ECO:0007669"/>
    <property type="project" value="UniProtKB-SubCell"/>
</dbReference>
<feature type="compositionally biased region" description="Low complexity" evidence="13">
    <location>
        <begin position="235"/>
        <end position="252"/>
    </location>
</feature>
<feature type="region of interest" description="Disordered" evidence="13">
    <location>
        <begin position="455"/>
        <end position="498"/>
    </location>
</feature>
<feature type="compositionally biased region" description="Polar residues" evidence="13">
    <location>
        <begin position="210"/>
        <end position="225"/>
    </location>
</feature>
<evidence type="ECO:0000259" key="14">
    <source>
        <dbReference type="SMART" id="SM00961"/>
    </source>
</evidence>
<keyword evidence="8" id="KW-1283">Bacterial microcompartment</keyword>
<feature type="binding site" description="in other chain" evidence="11">
    <location>
        <position position="75"/>
    </location>
    <ligand>
        <name>Zn(2+)</name>
        <dbReference type="ChEBI" id="CHEBI:29105"/>
        <note>ligand shared between two neighboring subunits</note>
    </ligand>
</feature>
<dbReference type="PANTHER" id="PTHR43360:SF1">
    <property type="entry name" value="CARBOXYSOME ASSEMBLY PROTEIN CCMM"/>
    <property type="match status" value="1"/>
</dbReference>
<evidence type="ECO:0000256" key="7">
    <source>
        <dbReference type="ARBA" id="ARBA00023669"/>
    </source>
</evidence>
<feature type="region of interest" description="Disordered" evidence="13">
    <location>
        <begin position="335"/>
        <end position="374"/>
    </location>
</feature>
<evidence type="ECO:0000256" key="2">
    <source>
        <dbReference type="ARBA" id="ARBA00022737"/>
    </source>
</evidence>
<feature type="domain" description="Ribulose bisphosphate carboxylase small subunit" evidence="14">
    <location>
        <begin position="365"/>
        <end position="457"/>
    </location>
</feature>
<evidence type="ECO:0000256" key="12">
    <source>
        <dbReference type="PIRSR" id="PIRSR037250-52"/>
    </source>
</evidence>
<dbReference type="GO" id="GO:0016740">
    <property type="term" value="F:transferase activity"/>
    <property type="evidence" value="ECO:0007669"/>
    <property type="project" value="UniProtKB-KW"/>
</dbReference>
<reference evidence="15 16" key="1">
    <citation type="submission" date="2012-06" db="EMBL/GenBank/DDBJ databases">
        <title>Finished chromosome of genome of Microcoleus sp. PCC 7113.</title>
        <authorList>
            <consortium name="US DOE Joint Genome Institute"/>
            <person name="Gugger M."/>
            <person name="Coursin T."/>
            <person name="Rippka R."/>
            <person name="Tandeau De Marsac N."/>
            <person name="Huntemann M."/>
            <person name="Wei C.-L."/>
            <person name="Han J."/>
            <person name="Detter J.C."/>
            <person name="Han C."/>
            <person name="Tapia R."/>
            <person name="Chen A."/>
            <person name="Kyrpides N."/>
            <person name="Mavromatis K."/>
            <person name="Markowitz V."/>
            <person name="Szeto E."/>
            <person name="Ivanova N."/>
            <person name="Pagani I."/>
            <person name="Pati A."/>
            <person name="Goodwin L."/>
            <person name="Nordberg H.P."/>
            <person name="Cantor M.N."/>
            <person name="Hua S.X."/>
            <person name="Woyke T."/>
            <person name="Kerfeld C.A."/>
        </authorList>
    </citation>
    <scope>NUCLEOTIDE SEQUENCE [LARGE SCALE GENOMIC DNA]</scope>
    <source>
        <strain evidence="15 16">PCC 7113</strain>
    </source>
</reference>
<feature type="binding site" description="in other chain" evidence="11">
    <location>
        <position position="107"/>
    </location>
    <ligand>
        <name>Zn(2+)</name>
        <dbReference type="ChEBI" id="CHEBI:29105"/>
        <note>ligand shared between two neighboring subunits</note>
    </ligand>
</feature>
<feature type="binding site" evidence="11">
    <location>
        <position position="102"/>
    </location>
    <ligand>
        <name>Zn(2+)</name>
        <dbReference type="ChEBI" id="CHEBI:29105"/>
        <note>ligand shared between two neighboring subunits</note>
    </ligand>
</feature>
<dbReference type="Gene3D" id="2.160.10.10">
    <property type="entry name" value="Hexapeptide repeat proteins"/>
    <property type="match status" value="1"/>
</dbReference>
<dbReference type="eggNOG" id="COG0663">
    <property type="taxonomic scope" value="Bacteria"/>
</dbReference>
<dbReference type="SUPFAM" id="SSF55239">
    <property type="entry name" value="RuBisCO, small subunit"/>
    <property type="match status" value="3"/>
</dbReference>
<evidence type="ECO:0000256" key="8">
    <source>
        <dbReference type="ARBA" id="ARBA00024446"/>
    </source>
</evidence>